<dbReference type="GO" id="GO:0030295">
    <property type="term" value="F:protein kinase activator activity"/>
    <property type="evidence" value="ECO:0007669"/>
    <property type="project" value="TreeGrafter"/>
</dbReference>
<dbReference type="GO" id="GO:0007234">
    <property type="term" value="P:osmosensory signaling via phosphorelay pathway"/>
    <property type="evidence" value="ECO:0007669"/>
    <property type="project" value="TreeGrafter"/>
</dbReference>
<keyword evidence="14" id="KW-1185">Reference proteome</keyword>
<evidence type="ECO:0000313" key="14">
    <source>
        <dbReference type="Proteomes" id="UP000184603"/>
    </source>
</evidence>
<dbReference type="NCBIfam" id="TIGR00229">
    <property type="entry name" value="sensory_box"/>
    <property type="match status" value="1"/>
</dbReference>
<dbReference type="InterPro" id="IPR000014">
    <property type="entry name" value="PAS"/>
</dbReference>
<reference evidence="13 14" key="1">
    <citation type="submission" date="2016-12" db="EMBL/GenBank/DDBJ databases">
        <authorList>
            <person name="Song W.-J."/>
            <person name="Kurnit D.M."/>
        </authorList>
    </citation>
    <scope>NUCLEOTIDE SEQUENCE [LARGE SCALE GENOMIC DNA]</scope>
    <source>
        <strain evidence="13 14">DSM 18488</strain>
    </source>
</reference>
<dbReference type="GO" id="GO:0004673">
    <property type="term" value="F:protein histidine kinase activity"/>
    <property type="evidence" value="ECO:0007669"/>
    <property type="project" value="UniProtKB-EC"/>
</dbReference>
<dbReference type="AlphaFoldDB" id="A0A1M7Y3B1"/>
<dbReference type="PANTHER" id="PTHR42878">
    <property type="entry name" value="TWO-COMPONENT HISTIDINE KINASE"/>
    <property type="match status" value="1"/>
</dbReference>
<dbReference type="InterPro" id="IPR003660">
    <property type="entry name" value="HAMP_dom"/>
</dbReference>
<evidence type="ECO:0000259" key="12">
    <source>
        <dbReference type="PROSITE" id="PS50885"/>
    </source>
</evidence>
<organism evidence="13 14">
    <name type="scientific">Desulfopila aestuarii DSM 18488</name>
    <dbReference type="NCBI Taxonomy" id="1121416"/>
    <lineage>
        <taxon>Bacteria</taxon>
        <taxon>Pseudomonadati</taxon>
        <taxon>Thermodesulfobacteriota</taxon>
        <taxon>Desulfobulbia</taxon>
        <taxon>Desulfobulbales</taxon>
        <taxon>Desulfocapsaceae</taxon>
        <taxon>Desulfopila</taxon>
    </lineage>
</organism>
<evidence type="ECO:0000256" key="7">
    <source>
        <dbReference type="ARBA" id="ARBA00022777"/>
    </source>
</evidence>
<evidence type="ECO:0000256" key="2">
    <source>
        <dbReference type="ARBA" id="ARBA00004651"/>
    </source>
</evidence>
<dbReference type="PROSITE" id="PS50885">
    <property type="entry name" value="HAMP"/>
    <property type="match status" value="1"/>
</dbReference>
<dbReference type="STRING" id="1121416.SAMN02745220_01553"/>
<keyword evidence="5" id="KW-0808">Transferase</keyword>
<keyword evidence="7" id="KW-0418">Kinase</keyword>
<dbReference type="PROSITE" id="PS50112">
    <property type="entry name" value="PAS"/>
    <property type="match status" value="1"/>
</dbReference>
<dbReference type="Pfam" id="PF02743">
    <property type="entry name" value="dCache_1"/>
    <property type="match status" value="1"/>
</dbReference>
<dbReference type="GO" id="GO:0000156">
    <property type="term" value="F:phosphorelay response regulator activity"/>
    <property type="evidence" value="ECO:0007669"/>
    <property type="project" value="TreeGrafter"/>
</dbReference>
<keyword evidence="6 10" id="KW-0812">Transmembrane</keyword>
<feature type="domain" description="PAS" evidence="11">
    <location>
        <begin position="353"/>
        <end position="424"/>
    </location>
</feature>
<dbReference type="PANTHER" id="PTHR42878:SF15">
    <property type="entry name" value="BACTERIOPHYTOCHROME"/>
    <property type="match status" value="1"/>
</dbReference>
<keyword evidence="9 10" id="KW-0472">Membrane</keyword>
<evidence type="ECO:0000256" key="9">
    <source>
        <dbReference type="ARBA" id="ARBA00023136"/>
    </source>
</evidence>
<evidence type="ECO:0000256" key="6">
    <source>
        <dbReference type="ARBA" id="ARBA00022692"/>
    </source>
</evidence>
<dbReference type="Proteomes" id="UP000184603">
    <property type="component" value="Unassembled WGS sequence"/>
</dbReference>
<evidence type="ECO:0000259" key="11">
    <source>
        <dbReference type="PROSITE" id="PS50112"/>
    </source>
</evidence>
<dbReference type="SUPFAM" id="SSF55785">
    <property type="entry name" value="PYP-like sensor domain (PAS domain)"/>
    <property type="match status" value="1"/>
</dbReference>
<proteinExistence type="predicted"/>
<dbReference type="SMART" id="SM00091">
    <property type="entry name" value="PAS"/>
    <property type="match status" value="1"/>
</dbReference>
<feature type="transmembrane region" description="Helical" evidence="10">
    <location>
        <begin position="274"/>
        <end position="294"/>
    </location>
</feature>
<comment type="subcellular location">
    <subcellularLocation>
        <location evidence="2">Cell membrane</location>
        <topology evidence="2">Multi-pass membrane protein</topology>
    </subcellularLocation>
</comment>
<evidence type="ECO:0000313" key="13">
    <source>
        <dbReference type="EMBL" id="SHO46593.1"/>
    </source>
</evidence>
<dbReference type="EMBL" id="FRFE01000006">
    <property type="protein sequence ID" value="SHO46593.1"/>
    <property type="molecule type" value="Genomic_DNA"/>
</dbReference>
<dbReference type="GO" id="GO:0005886">
    <property type="term" value="C:plasma membrane"/>
    <property type="evidence" value="ECO:0007669"/>
    <property type="project" value="UniProtKB-SubCell"/>
</dbReference>
<evidence type="ECO:0000256" key="1">
    <source>
        <dbReference type="ARBA" id="ARBA00000085"/>
    </source>
</evidence>
<dbReference type="Gene3D" id="3.30.450.20">
    <property type="entry name" value="PAS domain"/>
    <property type="match status" value="2"/>
</dbReference>
<evidence type="ECO:0000256" key="4">
    <source>
        <dbReference type="ARBA" id="ARBA00022475"/>
    </source>
</evidence>
<evidence type="ECO:0000256" key="3">
    <source>
        <dbReference type="ARBA" id="ARBA00012438"/>
    </source>
</evidence>
<evidence type="ECO:0000256" key="10">
    <source>
        <dbReference type="SAM" id="Phobius"/>
    </source>
</evidence>
<dbReference type="EC" id="2.7.13.3" evidence="3"/>
<feature type="transmembrane region" description="Helical" evidence="10">
    <location>
        <begin position="12"/>
        <end position="34"/>
    </location>
</feature>
<name>A0A1M7Y3B1_9BACT</name>
<evidence type="ECO:0000256" key="8">
    <source>
        <dbReference type="ARBA" id="ARBA00022989"/>
    </source>
</evidence>
<keyword evidence="8 10" id="KW-1133">Transmembrane helix</keyword>
<gene>
    <name evidence="13" type="ORF">SAMN02745220_01553</name>
</gene>
<evidence type="ECO:0000256" key="5">
    <source>
        <dbReference type="ARBA" id="ARBA00022679"/>
    </source>
</evidence>
<dbReference type="InterPro" id="IPR033479">
    <property type="entry name" value="dCache_1"/>
</dbReference>
<dbReference type="InterPro" id="IPR035965">
    <property type="entry name" value="PAS-like_dom_sf"/>
</dbReference>
<sequence>MKNNASLYTALLRNYILIGVVPLLVLGITCQQLLTHNLSKEITTKNHLLATSLVSEIETFLQEPLFLMRQVQAVLSTNARFSPETISPYLDSVISDHPFFEMIQYLDNNGKVVFVSPSDEASIGADMSRQPIFISSDRNNGPHWSQTFISTISGAPSLTISIPSNEGIAVGYLNLATISTIVGRMSNEHQLTLITDDKGTVIDDLIPEPVQQRTNLQNIASAWQGLKSTTGTFSVVLQDTEMLTSVVPVPLTGWQLIYLRHQNDAFISVTRMNVTLVIGILLTALVALFVAIIATKFTLRPLHSLIQDVQRVTDGNYTLSSASDGYREFQQLRENFTSMTETIKMREQNILSSERQYRNLIEVIPNGIQESNLHGRITFTNSAYDRIFECENGAAIGRTIWDNAINEEKKRALQSYLNHLIEKQPPPTPFFTQTLTDKGNIIDVEVD</sequence>
<keyword evidence="4" id="KW-1003">Cell membrane</keyword>
<dbReference type="Gene3D" id="6.10.340.10">
    <property type="match status" value="1"/>
</dbReference>
<comment type="catalytic activity">
    <reaction evidence="1">
        <text>ATP + protein L-histidine = ADP + protein N-phospho-L-histidine.</text>
        <dbReference type="EC" id="2.7.13.3"/>
    </reaction>
</comment>
<dbReference type="RefSeq" id="WP_073612894.1">
    <property type="nucleotide sequence ID" value="NZ_FRFE01000006.1"/>
</dbReference>
<dbReference type="InterPro" id="IPR050351">
    <property type="entry name" value="BphY/WalK/GraS-like"/>
</dbReference>
<feature type="domain" description="HAMP" evidence="12">
    <location>
        <begin position="296"/>
        <end position="348"/>
    </location>
</feature>
<dbReference type="CDD" id="cd18773">
    <property type="entry name" value="PDC1_HK_sensor"/>
    <property type="match status" value="1"/>
</dbReference>
<accession>A0A1M7Y3B1</accession>
<protein>
    <recommendedName>
        <fullName evidence="3">histidine kinase</fullName>
        <ecNumber evidence="3">2.7.13.3</ecNumber>
    </recommendedName>
</protein>